<proteinExistence type="predicted"/>
<protein>
    <submittedName>
        <fullName evidence="2">Uncharacterized protein</fullName>
    </submittedName>
</protein>
<feature type="compositionally biased region" description="Basic residues" evidence="1">
    <location>
        <begin position="1"/>
        <end position="14"/>
    </location>
</feature>
<gene>
    <name evidence="2" type="ORF">L596_003164</name>
</gene>
<sequence length="77" mass="8467">MGQRRPRLCPKKSKPSTQTSSAGRDSLGCAGTVIRHAQHLPLLFHSSKELADLRLRHVCNGICSVTTVLSKLEYPLI</sequence>
<evidence type="ECO:0000313" key="2">
    <source>
        <dbReference type="EMBL" id="TMS35866.1"/>
    </source>
</evidence>
<evidence type="ECO:0000256" key="1">
    <source>
        <dbReference type="SAM" id="MobiDB-lite"/>
    </source>
</evidence>
<evidence type="ECO:0000313" key="3">
    <source>
        <dbReference type="Proteomes" id="UP000298663"/>
    </source>
</evidence>
<dbReference type="EMBL" id="AZBU02000001">
    <property type="protein sequence ID" value="TMS35866.1"/>
    <property type="molecule type" value="Genomic_DNA"/>
</dbReference>
<reference evidence="2 3" key="2">
    <citation type="journal article" date="2019" name="G3 (Bethesda)">
        <title>Hybrid Assembly of the Genome of the Entomopathogenic Nematode Steinernema carpocapsae Identifies the X-Chromosome.</title>
        <authorList>
            <person name="Serra L."/>
            <person name="Macchietto M."/>
            <person name="Macias-Munoz A."/>
            <person name="McGill C.J."/>
            <person name="Rodriguez I.M."/>
            <person name="Rodriguez B."/>
            <person name="Murad R."/>
            <person name="Mortazavi A."/>
        </authorList>
    </citation>
    <scope>NUCLEOTIDE SEQUENCE [LARGE SCALE GENOMIC DNA]</scope>
    <source>
        <strain evidence="2 3">ALL</strain>
    </source>
</reference>
<name>A0A4U8URQ8_STECR</name>
<accession>A0A4U8URQ8</accession>
<organism evidence="2 3">
    <name type="scientific">Steinernema carpocapsae</name>
    <name type="common">Entomopathogenic nematode</name>
    <dbReference type="NCBI Taxonomy" id="34508"/>
    <lineage>
        <taxon>Eukaryota</taxon>
        <taxon>Metazoa</taxon>
        <taxon>Ecdysozoa</taxon>
        <taxon>Nematoda</taxon>
        <taxon>Chromadorea</taxon>
        <taxon>Rhabditida</taxon>
        <taxon>Tylenchina</taxon>
        <taxon>Panagrolaimomorpha</taxon>
        <taxon>Strongyloidoidea</taxon>
        <taxon>Steinernematidae</taxon>
        <taxon>Steinernema</taxon>
    </lineage>
</organism>
<dbReference type="Proteomes" id="UP000298663">
    <property type="component" value="Unassembled WGS sequence"/>
</dbReference>
<reference evidence="2 3" key="1">
    <citation type="journal article" date="2015" name="Genome Biol.">
        <title>Comparative genomics of Steinernema reveals deeply conserved gene regulatory networks.</title>
        <authorList>
            <person name="Dillman A.R."/>
            <person name="Macchietto M."/>
            <person name="Porter C.F."/>
            <person name="Rogers A."/>
            <person name="Williams B."/>
            <person name="Antoshechkin I."/>
            <person name="Lee M.M."/>
            <person name="Goodwin Z."/>
            <person name="Lu X."/>
            <person name="Lewis E.E."/>
            <person name="Goodrich-Blair H."/>
            <person name="Stock S.P."/>
            <person name="Adams B.J."/>
            <person name="Sternberg P.W."/>
            <person name="Mortazavi A."/>
        </authorList>
    </citation>
    <scope>NUCLEOTIDE SEQUENCE [LARGE SCALE GENOMIC DNA]</scope>
    <source>
        <strain evidence="2 3">ALL</strain>
    </source>
</reference>
<dbReference type="AlphaFoldDB" id="A0A4U8URQ8"/>
<keyword evidence="3" id="KW-1185">Reference proteome</keyword>
<comment type="caution">
    <text evidence="2">The sequence shown here is derived from an EMBL/GenBank/DDBJ whole genome shotgun (WGS) entry which is preliminary data.</text>
</comment>
<feature type="region of interest" description="Disordered" evidence="1">
    <location>
        <begin position="1"/>
        <end position="25"/>
    </location>
</feature>